<dbReference type="EMBL" id="MJEQ01000146">
    <property type="protein sequence ID" value="OIT39041.1"/>
    <property type="molecule type" value="Genomic_DNA"/>
</dbReference>
<feature type="transmembrane region" description="Helical" evidence="1">
    <location>
        <begin position="103"/>
        <end position="121"/>
    </location>
</feature>
<feature type="transmembrane region" description="Helical" evidence="1">
    <location>
        <begin position="12"/>
        <end position="33"/>
    </location>
</feature>
<sequence length="188" mass="21564">MFLSEPLVQGYDYLWYFFTTIAFECLVAAFLLLGGTDHLLILAFGIFPGCGFILHNNVLHSVVYWHRDMPFRLIGAKAKFMIEVIPLVTAAVLRHLLDFNYGYPALLLGCTGYFYAFAHFLRVAYDIKGIDVMLGLVMQVLAYMLNEELLVRALVLSFCFCICFYRYVMYSAPELPAHDKKELEQLPC</sequence>
<feature type="transmembrane region" description="Helical" evidence="1">
    <location>
        <begin position="80"/>
        <end position="97"/>
    </location>
</feature>
<proteinExistence type="predicted"/>
<keyword evidence="1" id="KW-1133">Transmembrane helix</keyword>
<evidence type="ECO:0000313" key="2">
    <source>
        <dbReference type="EMBL" id="OIT39041.1"/>
    </source>
</evidence>
<feature type="transmembrane region" description="Helical" evidence="1">
    <location>
        <begin position="151"/>
        <end position="168"/>
    </location>
</feature>
<accession>A0A314LB87</accession>
<gene>
    <name evidence="2" type="ORF">A4A49_54754</name>
</gene>
<protein>
    <submittedName>
        <fullName evidence="2">Uncharacterized protein</fullName>
    </submittedName>
</protein>
<name>A0A314LB87_NICAT</name>
<comment type="caution">
    <text evidence="2">The sequence shown here is derived from an EMBL/GenBank/DDBJ whole genome shotgun (WGS) entry which is preliminary data.</text>
</comment>
<dbReference type="Gramene" id="OIT39041">
    <property type="protein sequence ID" value="OIT39041"/>
    <property type="gene ID" value="A4A49_54754"/>
</dbReference>
<organism evidence="2 3">
    <name type="scientific">Nicotiana attenuata</name>
    <name type="common">Coyote tobacco</name>
    <dbReference type="NCBI Taxonomy" id="49451"/>
    <lineage>
        <taxon>Eukaryota</taxon>
        <taxon>Viridiplantae</taxon>
        <taxon>Streptophyta</taxon>
        <taxon>Embryophyta</taxon>
        <taxon>Tracheophyta</taxon>
        <taxon>Spermatophyta</taxon>
        <taxon>Magnoliopsida</taxon>
        <taxon>eudicotyledons</taxon>
        <taxon>Gunneridae</taxon>
        <taxon>Pentapetalae</taxon>
        <taxon>asterids</taxon>
        <taxon>lamiids</taxon>
        <taxon>Solanales</taxon>
        <taxon>Solanaceae</taxon>
        <taxon>Nicotianoideae</taxon>
        <taxon>Nicotianeae</taxon>
        <taxon>Nicotiana</taxon>
    </lineage>
</organism>
<dbReference type="AlphaFoldDB" id="A0A314LB87"/>
<evidence type="ECO:0000256" key="1">
    <source>
        <dbReference type="SAM" id="Phobius"/>
    </source>
</evidence>
<keyword evidence="3" id="KW-1185">Reference proteome</keyword>
<evidence type="ECO:0000313" key="3">
    <source>
        <dbReference type="Proteomes" id="UP000187609"/>
    </source>
</evidence>
<keyword evidence="1" id="KW-0812">Transmembrane</keyword>
<keyword evidence="1" id="KW-0472">Membrane</keyword>
<reference evidence="2" key="1">
    <citation type="submission" date="2016-11" db="EMBL/GenBank/DDBJ databases">
        <title>The genome of Nicotiana attenuata.</title>
        <authorList>
            <person name="Xu S."/>
            <person name="Brockmoeller T."/>
            <person name="Gaquerel E."/>
            <person name="Navarro A."/>
            <person name="Kuhl H."/>
            <person name="Gase K."/>
            <person name="Ling Z."/>
            <person name="Zhou W."/>
            <person name="Kreitzer C."/>
            <person name="Stanke M."/>
            <person name="Tang H."/>
            <person name="Lyons E."/>
            <person name="Pandey P."/>
            <person name="Pandey S.P."/>
            <person name="Timmermann B."/>
            <person name="Baldwin I.T."/>
        </authorList>
    </citation>
    <scope>NUCLEOTIDE SEQUENCE [LARGE SCALE GENOMIC DNA]</scope>
    <source>
        <strain evidence="2">UT</strain>
    </source>
</reference>
<dbReference type="Proteomes" id="UP000187609">
    <property type="component" value="Unassembled WGS sequence"/>
</dbReference>
<feature type="transmembrane region" description="Helical" evidence="1">
    <location>
        <begin position="39"/>
        <end position="59"/>
    </location>
</feature>